<sequence length="73" mass="8634">MDSVSLNINNKLFHKFEIFCEEHGTTADDEIESFIRSILDDDVEITEEYQRKLDTIRKGKFIRVNNFAEFFGL</sequence>
<accession>A0A150J8Z4</accession>
<dbReference type="Proteomes" id="UP000075578">
    <property type="component" value="Unassembled WGS sequence"/>
</dbReference>
<evidence type="ECO:0000313" key="1">
    <source>
        <dbReference type="EMBL" id="KYC53699.1"/>
    </source>
</evidence>
<dbReference type="AlphaFoldDB" id="A0A150J8Z4"/>
<dbReference type="EMBL" id="LNGD01000010">
    <property type="protein sequence ID" value="KYC53699.1"/>
    <property type="molecule type" value="Genomic_DNA"/>
</dbReference>
<comment type="caution">
    <text evidence="1">The sequence shown here is derived from an EMBL/GenBank/DDBJ whole genome shotgun (WGS) entry which is preliminary data.</text>
</comment>
<evidence type="ECO:0000313" key="2">
    <source>
        <dbReference type="Proteomes" id="UP000075578"/>
    </source>
</evidence>
<organism evidence="1 2">
    <name type="scientific">Candidatus Methanofastidiosum methylothiophilum</name>
    <dbReference type="NCBI Taxonomy" id="1705564"/>
    <lineage>
        <taxon>Archaea</taxon>
        <taxon>Methanobacteriati</taxon>
        <taxon>Methanobacteriota</taxon>
        <taxon>Stenosarchaea group</taxon>
        <taxon>Candidatus Methanofastidiosia</taxon>
        <taxon>Candidatus Methanofastidiosales</taxon>
        <taxon>Candidatus Methanofastidiosaceae</taxon>
        <taxon>Candidatus Methanofastidiosum</taxon>
    </lineage>
</organism>
<reference evidence="1 2" key="1">
    <citation type="journal article" date="2016" name="ISME J.">
        <title>Chasing the elusive Euryarchaeota class WSA2: genomes reveal a uniquely fastidious methyl-reducing methanogen.</title>
        <authorList>
            <person name="Nobu M.K."/>
            <person name="Narihiro T."/>
            <person name="Kuroda K."/>
            <person name="Mei R."/>
            <person name="Liu W.T."/>
        </authorList>
    </citation>
    <scope>NUCLEOTIDE SEQUENCE [LARGE SCALE GENOMIC DNA]</scope>
    <source>
        <strain evidence="1">U1lsi0528_Bin089</strain>
    </source>
</reference>
<name>A0A150J8Z4_9EURY</name>
<gene>
    <name evidence="1" type="ORF">AMQ74_00318</name>
</gene>
<proteinExistence type="predicted"/>
<protein>
    <submittedName>
        <fullName evidence="1">Uncharacterized protein</fullName>
    </submittedName>
</protein>